<dbReference type="SUPFAM" id="SSF55781">
    <property type="entry name" value="GAF domain-like"/>
    <property type="match status" value="1"/>
</dbReference>
<dbReference type="InterPro" id="IPR003018">
    <property type="entry name" value="GAF"/>
</dbReference>
<dbReference type="OrthoDB" id="741455at2"/>
<dbReference type="InterPro" id="IPR035965">
    <property type="entry name" value="PAS-like_dom_sf"/>
</dbReference>
<organism evidence="2 3">
    <name type="scientific">Pedobacter duraquae</name>
    <dbReference type="NCBI Taxonomy" id="425511"/>
    <lineage>
        <taxon>Bacteria</taxon>
        <taxon>Pseudomonadati</taxon>
        <taxon>Bacteroidota</taxon>
        <taxon>Sphingobacteriia</taxon>
        <taxon>Sphingobacteriales</taxon>
        <taxon>Sphingobacteriaceae</taxon>
        <taxon>Pedobacter</taxon>
    </lineage>
</organism>
<dbReference type="RefSeq" id="WP_133558617.1">
    <property type="nucleotide sequence ID" value="NZ_SNWM01000005.1"/>
</dbReference>
<dbReference type="Proteomes" id="UP000295499">
    <property type="component" value="Unassembled WGS sequence"/>
</dbReference>
<dbReference type="InterPro" id="IPR000014">
    <property type="entry name" value="PAS"/>
</dbReference>
<dbReference type="InterPro" id="IPR029016">
    <property type="entry name" value="GAF-like_dom_sf"/>
</dbReference>
<dbReference type="EMBL" id="SNWM01000005">
    <property type="protein sequence ID" value="TDO20243.1"/>
    <property type="molecule type" value="Genomic_DNA"/>
</dbReference>
<protein>
    <submittedName>
        <fullName evidence="2">PAS domain S-box-containing protein</fullName>
    </submittedName>
</protein>
<evidence type="ECO:0000259" key="1">
    <source>
        <dbReference type="SMART" id="SM00065"/>
    </source>
</evidence>
<dbReference type="Pfam" id="PF08448">
    <property type="entry name" value="PAS_4"/>
    <property type="match status" value="1"/>
</dbReference>
<dbReference type="Gene3D" id="3.30.450.20">
    <property type="entry name" value="PAS domain"/>
    <property type="match status" value="1"/>
</dbReference>
<name>A0A4R6IDA4_9SPHI</name>
<dbReference type="SMART" id="SM00065">
    <property type="entry name" value="GAF"/>
    <property type="match status" value="1"/>
</dbReference>
<dbReference type="PANTHER" id="PTHR43102:SF2">
    <property type="entry name" value="GAF DOMAIN-CONTAINING PROTEIN"/>
    <property type="match status" value="1"/>
</dbReference>
<dbReference type="AlphaFoldDB" id="A0A4R6IDA4"/>
<evidence type="ECO:0000313" key="3">
    <source>
        <dbReference type="Proteomes" id="UP000295499"/>
    </source>
</evidence>
<sequence>MPHRELQRLQEVHRYLKLKISKESELQEIAEFAAQICGTPIALITLIDHDTQYVKFRVGTDLAETTRTDAFCSHVITQDEVLIVPNTGLDSRFSNNPLRKGKTDIQFYAGAPLKTQDGMNLGSLCVIDHQARQLTDVQVNMLTILAKQVIHILEFDLSLQILKDQYLETKKNEITLRSVFESSGSCHMLLDLDLNMLFFNKTVYDVMLDTYKKELVVGNSIMEIIDTDFRDEFLSNINRALAGESITRESSLRHEGKVYFWRFNYFPAYNSAHEIIGVSYNATDVTDIKTAEAQTIEHEQMLKAIAFMQAHEIRKPVSSILGLMNLIKLDPELAAKEEIMMMDLAVAELDASIKKIVSSASAS</sequence>
<feature type="domain" description="GAF" evidence="1">
    <location>
        <begin position="21"/>
        <end position="163"/>
    </location>
</feature>
<accession>A0A4R6IDA4</accession>
<evidence type="ECO:0000313" key="2">
    <source>
        <dbReference type="EMBL" id="TDO20243.1"/>
    </source>
</evidence>
<dbReference type="InterPro" id="IPR013656">
    <property type="entry name" value="PAS_4"/>
</dbReference>
<dbReference type="NCBIfam" id="TIGR00229">
    <property type="entry name" value="sensory_box"/>
    <property type="match status" value="1"/>
</dbReference>
<comment type="caution">
    <text evidence="2">The sequence shown here is derived from an EMBL/GenBank/DDBJ whole genome shotgun (WGS) entry which is preliminary data.</text>
</comment>
<reference evidence="2 3" key="1">
    <citation type="submission" date="2019-03" db="EMBL/GenBank/DDBJ databases">
        <title>Genomic Encyclopedia of Archaeal and Bacterial Type Strains, Phase II (KMG-II): from individual species to whole genera.</title>
        <authorList>
            <person name="Goeker M."/>
        </authorList>
    </citation>
    <scope>NUCLEOTIDE SEQUENCE [LARGE SCALE GENOMIC DNA]</scope>
    <source>
        <strain evidence="2 3">DSM 19034</strain>
    </source>
</reference>
<keyword evidence="3" id="KW-1185">Reference proteome</keyword>
<dbReference type="PANTHER" id="PTHR43102">
    <property type="entry name" value="SLR1143 PROTEIN"/>
    <property type="match status" value="1"/>
</dbReference>
<dbReference type="Gene3D" id="3.30.450.40">
    <property type="match status" value="1"/>
</dbReference>
<proteinExistence type="predicted"/>
<dbReference type="Pfam" id="PF01590">
    <property type="entry name" value="GAF"/>
    <property type="match status" value="1"/>
</dbReference>
<gene>
    <name evidence="2" type="ORF">CLV32_4003</name>
</gene>
<dbReference type="SUPFAM" id="SSF55785">
    <property type="entry name" value="PYP-like sensor domain (PAS domain)"/>
    <property type="match status" value="1"/>
</dbReference>